<dbReference type="EMBL" id="JARIHO010000071">
    <property type="protein sequence ID" value="KAJ7312632.1"/>
    <property type="molecule type" value="Genomic_DNA"/>
</dbReference>
<gene>
    <name evidence="2" type="ORF">DFH08DRAFT_973411</name>
</gene>
<organism evidence="2 3">
    <name type="scientific">Mycena albidolilacea</name>
    <dbReference type="NCBI Taxonomy" id="1033008"/>
    <lineage>
        <taxon>Eukaryota</taxon>
        <taxon>Fungi</taxon>
        <taxon>Dikarya</taxon>
        <taxon>Basidiomycota</taxon>
        <taxon>Agaricomycotina</taxon>
        <taxon>Agaricomycetes</taxon>
        <taxon>Agaricomycetidae</taxon>
        <taxon>Agaricales</taxon>
        <taxon>Marasmiineae</taxon>
        <taxon>Mycenaceae</taxon>
        <taxon>Mycena</taxon>
    </lineage>
</organism>
<sequence>MLTLSNLAALLVSFSIGVSAVPVVHPAPALGTLFAVYPGWDMDNGQAIETSDGSELACMKLCSAGGCVAYSYGPYQPSGTPSCFLKDSVDLSTFKIRNVDVSVGLVGTCGTSVTLVFIVAKLGLICRLPTVVSCQLVPPPASASLFQRKWSRRIMIEGLGNLSYPIVAVLYPQQNTLFYKKASRTNGSQ</sequence>
<name>A0AAD6ZA77_9AGAR</name>
<evidence type="ECO:0008006" key="4">
    <source>
        <dbReference type="Google" id="ProtNLM"/>
    </source>
</evidence>
<proteinExistence type="predicted"/>
<evidence type="ECO:0000256" key="1">
    <source>
        <dbReference type="SAM" id="SignalP"/>
    </source>
</evidence>
<dbReference type="AlphaFoldDB" id="A0AAD6ZA77"/>
<keyword evidence="3" id="KW-1185">Reference proteome</keyword>
<accession>A0AAD6ZA77</accession>
<feature type="chain" id="PRO_5041904156" description="Apple domain-containing protein" evidence="1">
    <location>
        <begin position="21"/>
        <end position="189"/>
    </location>
</feature>
<dbReference type="Proteomes" id="UP001218218">
    <property type="component" value="Unassembled WGS sequence"/>
</dbReference>
<evidence type="ECO:0000313" key="3">
    <source>
        <dbReference type="Proteomes" id="UP001218218"/>
    </source>
</evidence>
<keyword evidence="1" id="KW-0732">Signal</keyword>
<reference evidence="2" key="1">
    <citation type="submission" date="2023-03" db="EMBL/GenBank/DDBJ databases">
        <title>Massive genome expansion in bonnet fungi (Mycena s.s.) driven by repeated elements and novel gene families across ecological guilds.</title>
        <authorList>
            <consortium name="Lawrence Berkeley National Laboratory"/>
            <person name="Harder C.B."/>
            <person name="Miyauchi S."/>
            <person name="Viragh M."/>
            <person name="Kuo A."/>
            <person name="Thoen E."/>
            <person name="Andreopoulos B."/>
            <person name="Lu D."/>
            <person name="Skrede I."/>
            <person name="Drula E."/>
            <person name="Henrissat B."/>
            <person name="Morin E."/>
            <person name="Kohler A."/>
            <person name="Barry K."/>
            <person name="LaButti K."/>
            <person name="Morin E."/>
            <person name="Salamov A."/>
            <person name="Lipzen A."/>
            <person name="Mereny Z."/>
            <person name="Hegedus B."/>
            <person name="Baldrian P."/>
            <person name="Stursova M."/>
            <person name="Weitz H."/>
            <person name="Taylor A."/>
            <person name="Grigoriev I.V."/>
            <person name="Nagy L.G."/>
            <person name="Martin F."/>
            <person name="Kauserud H."/>
        </authorList>
    </citation>
    <scope>NUCLEOTIDE SEQUENCE</scope>
    <source>
        <strain evidence="2">CBHHK002</strain>
    </source>
</reference>
<feature type="signal peptide" evidence="1">
    <location>
        <begin position="1"/>
        <end position="20"/>
    </location>
</feature>
<evidence type="ECO:0000313" key="2">
    <source>
        <dbReference type="EMBL" id="KAJ7312632.1"/>
    </source>
</evidence>
<protein>
    <recommendedName>
        <fullName evidence="4">Apple domain-containing protein</fullName>
    </recommendedName>
</protein>
<comment type="caution">
    <text evidence="2">The sequence shown here is derived from an EMBL/GenBank/DDBJ whole genome shotgun (WGS) entry which is preliminary data.</text>
</comment>